<evidence type="ECO:0000259" key="9">
    <source>
        <dbReference type="PROSITE" id="PS50222"/>
    </source>
</evidence>
<dbReference type="PROSITE" id="PS50222">
    <property type="entry name" value="EF_HAND_2"/>
    <property type="match status" value="2"/>
</dbReference>
<keyword evidence="2" id="KW-0808">Transferase</keyword>
<dbReference type="FunFam" id="1.10.510.10:FF:000571">
    <property type="entry name" value="Maternal embryonic leucine zipper kinase"/>
    <property type="match status" value="1"/>
</dbReference>
<sequence>MGCSSSKGYDAHHGLEQVSHELVKKSAALKAEALRVADEMMAQTKGRRFHEFYTRLTLTSYGASCKVLTAYHRTTSKKVAVKTIPKSRKQQERQRQRVKQEIGTFRMVEDHPNAVRVLEIFEGAECYYIVMECCEGGELFDHISKKQGCFTERQAAQLLRSLMLFLAHMHAKGIAHLDIKPENLMFDSEGAAGVLKVLDFGSSVFVQPNETVRNAFGTVRYASPEMANDVCGQKADVWSAGVVMYILLCGRAPFLRSNDTETLNLIKSGPRVRFSGERWTAISSAAKECIRAMLDPDPRSRPTAVEVLAMPWLKQQVPETIILPDTLQHLRTFANQSRIRRLLLGLMADQLVGSGANQLLGQFYSMDKDFSGTLEVAELVKAAQEAIPELTEEEINRMFEALDVDRTGTVDVKEFFAGLIQTIDEEKQTLVAQKSFTILDKRGSGYVTKEVFMEVLLERVQQGALRTLEQQQGGGASPPAPLPNQQQQQQQYPPLAAAKQPATQQQQQQGQQQPSWGHPGGQQGQGQHVGGQPPPHPGLQDPHPLPPNPFHTSQGGWKQQQQPQPQQQQQQPPAGVGGDPPPQPPPPPEPQPPSSRRRSSAEGGEGPLLLDPALVAELEAEFAQLDANGDGVLSFEEFKAILGIQSTPEGLQLAQPQLAAVPSLQEGMENLAHTLRTRTRTASADDHVHYITAAAGGGGGGNDSGNGAGGGGGGIGGGRAGSTMGCRAQSLSSGGGLFRARSGQHPRGGEYSGPLAFVGGSGAGAGGGGGGSVTGVQQLGRGSTGGSRAASVGVVDRAALDLELPYDLGTRDLLQLLAPAKRSPSMRGTLGSSTPQPAPRR</sequence>
<dbReference type="SUPFAM" id="SSF56112">
    <property type="entry name" value="Protein kinase-like (PK-like)"/>
    <property type="match status" value="1"/>
</dbReference>
<evidence type="ECO:0000256" key="2">
    <source>
        <dbReference type="ARBA" id="ARBA00022679"/>
    </source>
</evidence>
<feature type="compositionally biased region" description="Low complexity" evidence="7">
    <location>
        <begin position="554"/>
        <end position="574"/>
    </location>
</feature>
<dbReference type="PANTHER" id="PTHR24349">
    <property type="entry name" value="SERINE/THREONINE-PROTEIN KINASE"/>
    <property type="match status" value="1"/>
</dbReference>
<dbReference type="SMART" id="SM00054">
    <property type="entry name" value="EFh"/>
    <property type="match status" value="4"/>
</dbReference>
<evidence type="ECO:0000256" key="7">
    <source>
        <dbReference type="SAM" id="MobiDB-lite"/>
    </source>
</evidence>
<dbReference type="SMART" id="SM00220">
    <property type="entry name" value="S_TKc"/>
    <property type="match status" value="1"/>
</dbReference>
<feature type="region of interest" description="Disordered" evidence="7">
    <location>
        <begin position="470"/>
        <end position="608"/>
    </location>
</feature>
<feature type="compositionally biased region" description="Pro residues" evidence="7">
    <location>
        <begin position="532"/>
        <end position="549"/>
    </location>
</feature>
<evidence type="ECO:0000256" key="1">
    <source>
        <dbReference type="ARBA" id="ARBA00022527"/>
    </source>
</evidence>
<protein>
    <submittedName>
        <fullName evidence="10">Uncharacterized protein</fullName>
    </submittedName>
</protein>
<keyword evidence="5" id="KW-0106">Calcium</keyword>
<keyword evidence="3" id="KW-0547">Nucleotide-binding</keyword>
<comment type="caution">
    <text evidence="10">The sequence shown here is derived from an EMBL/GenBank/DDBJ whole genome shotgun (WGS) entry which is preliminary data.</text>
</comment>
<feature type="region of interest" description="Disordered" evidence="7">
    <location>
        <begin position="818"/>
        <end position="841"/>
    </location>
</feature>
<dbReference type="EMBL" id="BMAR01000049">
    <property type="protein sequence ID" value="GFR51410.1"/>
    <property type="molecule type" value="Genomic_DNA"/>
</dbReference>
<organism evidence="10 11">
    <name type="scientific">Astrephomene gubernaculifera</name>
    <dbReference type="NCBI Taxonomy" id="47775"/>
    <lineage>
        <taxon>Eukaryota</taxon>
        <taxon>Viridiplantae</taxon>
        <taxon>Chlorophyta</taxon>
        <taxon>core chlorophytes</taxon>
        <taxon>Chlorophyceae</taxon>
        <taxon>CS clade</taxon>
        <taxon>Chlamydomonadales</taxon>
        <taxon>Astrephomenaceae</taxon>
        <taxon>Astrephomene</taxon>
    </lineage>
</organism>
<evidence type="ECO:0000259" key="8">
    <source>
        <dbReference type="PROSITE" id="PS50011"/>
    </source>
</evidence>
<dbReference type="PROSITE" id="PS00108">
    <property type="entry name" value="PROTEIN_KINASE_ST"/>
    <property type="match status" value="1"/>
</dbReference>
<feature type="compositionally biased region" description="Pro residues" evidence="7">
    <location>
        <begin position="579"/>
        <end position="593"/>
    </location>
</feature>
<evidence type="ECO:0000313" key="11">
    <source>
        <dbReference type="Proteomes" id="UP001054857"/>
    </source>
</evidence>
<name>A0AAD3HSX0_9CHLO</name>
<dbReference type="Pfam" id="PF13202">
    <property type="entry name" value="EF-hand_5"/>
    <property type="match status" value="1"/>
</dbReference>
<keyword evidence="1" id="KW-0723">Serine/threonine-protein kinase</keyword>
<dbReference type="PROSITE" id="PS50011">
    <property type="entry name" value="PROTEIN_KINASE_DOM"/>
    <property type="match status" value="1"/>
</dbReference>
<keyword evidence="4" id="KW-0418">Kinase</keyword>
<dbReference type="InterPro" id="IPR050205">
    <property type="entry name" value="CDPK_Ser/Thr_kinases"/>
</dbReference>
<dbReference type="InterPro" id="IPR011009">
    <property type="entry name" value="Kinase-like_dom_sf"/>
</dbReference>
<keyword evidence="11" id="KW-1185">Reference proteome</keyword>
<feature type="compositionally biased region" description="Low complexity" evidence="7">
    <location>
        <begin position="483"/>
        <end position="517"/>
    </location>
</feature>
<dbReference type="Gene3D" id="1.10.238.10">
    <property type="entry name" value="EF-hand"/>
    <property type="match status" value="2"/>
</dbReference>
<dbReference type="GO" id="GO:0005509">
    <property type="term" value="F:calcium ion binding"/>
    <property type="evidence" value="ECO:0007669"/>
    <property type="project" value="InterPro"/>
</dbReference>
<evidence type="ECO:0000256" key="3">
    <source>
        <dbReference type="ARBA" id="ARBA00022741"/>
    </source>
</evidence>
<evidence type="ECO:0000256" key="5">
    <source>
        <dbReference type="ARBA" id="ARBA00022837"/>
    </source>
</evidence>
<dbReference type="Gene3D" id="1.10.510.10">
    <property type="entry name" value="Transferase(Phosphotransferase) domain 1"/>
    <property type="match status" value="1"/>
</dbReference>
<gene>
    <name evidence="10" type="ORF">Agub_g13848</name>
</gene>
<dbReference type="SUPFAM" id="SSF47473">
    <property type="entry name" value="EF-hand"/>
    <property type="match status" value="1"/>
</dbReference>
<evidence type="ECO:0000313" key="10">
    <source>
        <dbReference type="EMBL" id="GFR51410.1"/>
    </source>
</evidence>
<keyword evidence="6" id="KW-0067">ATP-binding</keyword>
<dbReference type="InterPro" id="IPR018247">
    <property type="entry name" value="EF_Hand_1_Ca_BS"/>
</dbReference>
<feature type="domain" description="Protein kinase" evidence="8">
    <location>
        <begin position="53"/>
        <end position="313"/>
    </location>
</feature>
<feature type="domain" description="EF-hand" evidence="9">
    <location>
        <begin position="390"/>
        <end position="425"/>
    </location>
</feature>
<evidence type="ECO:0000256" key="6">
    <source>
        <dbReference type="ARBA" id="ARBA00022840"/>
    </source>
</evidence>
<dbReference type="Proteomes" id="UP001054857">
    <property type="component" value="Unassembled WGS sequence"/>
</dbReference>
<dbReference type="InterPro" id="IPR000719">
    <property type="entry name" value="Prot_kinase_dom"/>
</dbReference>
<evidence type="ECO:0000256" key="4">
    <source>
        <dbReference type="ARBA" id="ARBA00022777"/>
    </source>
</evidence>
<dbReference type="AlphaFoldDB" id="A0AAD3HSX0"/>
<dbReference type="Pfam" id="PF13499">
    <property type="entry name" value="EF-hand_7"/>
    <property type="match status" value="1"/>
</dbReference>
<dbReference type="InterPro" id="IPR011992">
    <property type="entry name" value="EF-hand-dom_pair"/>
</dbReference>
<dbReference type="GO" id="GO:0005524">
    <property type="term" value="F:ATP binding"/>
    <property type="evidence" value="ECO:0007669"/>
    <property type="project" value="UniProtKB-KW"/>
</dbReference>
<proteinExistence type="predicted"/>
<feature type="compositionally biased region" description="Gly residues" evidence="7">
    <location>
        <begin position="518"/>
        <end position="529"/>
    </location>
</feature>
<dbReference type="InterPro" id="IPR008271">
    <property type="entry name" value="Ser/Thr_kinase_AS"/>
</dbReference>
<dbReference type="GO" id="GO:0004674">
    <property type="term" value="F:protein serine/threonine kinase activity"/>
    <property type="evidence" value="ECO:0007669"/>
    <property type="project" value="UniProtKB-KW"/>
</dbReference>
<dbReference type="Gene3D" id="3.30.200.20">
    <property type="entry name" value="Phosphorylase Kinase, domain 1"/>
    <property type="match status" value="1"/>
</dbReference>
<dbReference type="InterPro" id="IPR002048">
    <property type="entry name" value="EF_hand_dom"/>
</dbReference>
<dbReference type="CDD" id="cd00051">
    <property type="entry name" value="EFh"/>
    <property type="match status" value="1"/>
</dbReference>
<accession>A0AAD3HSX0</accession>
<feature type="domain" description="EF-hand" evidence="9">
    <location>
        <begin position="613"/>
        <end position="648"/>
    </location>
</feature>
<dbReference type="PROSITE" id="PS00018">
    <property type="entry name" value="EF_HAND_1"/>
    <property type="match status" value="2"/>
</dbReference>
<reference evidence="10 11" key="1">
    <citation type="journal article" date="2021" name="Sci. Rep.">
        <title>Genome sequencing of the multicellular alga Astrephomene provides insights into convergent evolution of germ-soma differentiation.</title>
        <authorList>
            <person name="Yamashita S."/>
            <person name="Yamamoto K."/>
            <person name="Matsuzaki R."/>
            <person name="Suzuki S."/>
            <person name="Yamaguchi H."/>
            <person name="Hirooka S."/>
            <person name="Minakuchi Y."/>
            <person name="Miyagishima S."/>
            <person name="Kawachi M."/>
            <person name="Toyoda A."/>
            <person name="Nozaki H."/>
        </authorList>
    </citation>
    <scope>NUCLEOTIDE SEQUENCE [LARGE SCALE GENOMIC DNA]</scope>
    <source>
        <strain evidence="10 11">NIES-4017</strain>
    </source>
</reference>
<dbReference type="Pfam" id="PF00069">
    <property type="entry name" value="Pkinase"/>
    <property type="match status" value="1"/>
</dbReference>